<name>A0A2N0QSM4_9GLOM</name>
<dbReference type="VEuPathDB" id="FungiDB:FUN_012988"/>
<dbReference type="VEuPathDB" id="FungiDB:RhiirFUN_019579"/>
<feature type="compositionally biased region" description="Polar residues" evidence="2">
    <location>
        <begin position="311"/>
        <end position="327"/>
    </location>
</feature>
<feature type="coiled-coil region" evidence="1">
    <location>
        <begin position="5"/>
        <end position="64"/>
    </location>
</feature>
<evidence type="ECO:0000256" key="2">
    <source>
        <dbReference type="SAM" id="MobiDB-lite"/>
    </source>
</evidence>
<reference evidence="3 4" key="1">
    <citation type="submission" date="2017-10" db="EMBL/GenBank/DDBJ databases">
        <title>Extensive intraspecific genome diversity in a model arbuscular mycorrhizal fungus.</title>
        <authorList>
            <person name="Chen E.C.H."/>
            <person name="Morin E."/>
            <person name="Baudet D."/>
            <person name="Noel J."/>
            <person name="Ndikumana S."/>
            <person name="Charron P."/>
            <person name="St-Onge C."/>
            <person name="Giorgi J."/>
            <person name="Grigoriev I.V."/>
            <person name="Roux C."/>
            <person name="Martin F.M."/>
            <person name="Corradi N."/>
        </authorList>
    </citation>
    <scope>NUCLEOTIDE SEQUENCE [LARGE SCALE GENOMIC DNA]</scope>
    <source>
        <strain evidence="3 4">A1</strain>
    </source>
</reference>
<evidence type="ECO:0000256" key="1">
    <source>
        <dbReference type="SAM" id="Coils"/>
    </source>
</evidence>
<organism evidence="3 4">
    <name type="scientific">Rhizophagus irregularis</name>
    <dbReference type="NCBI Taxonomy" id="588596"/>
    <lineage>
        <taxon>Eukaryota</taxon>
        <taxon>Fungi</taxon>
        <taxon>Fungi incertae sedis</taxon>
        <taxon>Mucoromycota</taxon>
        <taxon>Glomeromycotina</taxon>
        <taxon>Glomeromycetes</taxon>
        <taxon>Glomerales</taxon>
        <taxon>Glomeraceae</taxon>
        <taxon>Rhizophagus</taxon>
    </lineage>
</organism>
<evidence type="ECO:0000313" key="3">
    <source>
        <dbReference type="EMBL" id="PKC54063.1"/>
    </source>
</evidence>
<gene>
    <name evidence="3" type="ORF">RhiirA1_478043</name>
</gene>
<keyword evidence="1" id="KW-0175">Coiled coil</keyword>
<evidence type="ECO:0000313" key="4">
    <source>
        <dbReference type="Proteomes" id="UP000232688"/>
    </source>
</evidence>
<dbReference type="Proteomes" id="UP000232688">
    <property type="component" value="Unassembled WGS sequence"/>
</dbReference>
<reference evidence="3 4" key="2">
    <citation type="submission" date="2017-10" db="EMBL/GenBank/DDBJ databases">
        <title>Genome analyses suggest a sexual origin of heterokaryosis in a supposedly ancient asexual fungus.</title>
        <authorList>
            <person name="Corradi N."/>
            <person name="Sedzielewska K."/>
            <person name="Noel J."/>
            <person name="Charron P."/>
            <person name="Farinelli L."/>
            <person name="Marton T."/>
            <person name="Kruger M."/>
            <person name="Pelin A."/>
            <person name="Brachmann A."/>
            <person name="Corradi N."/>
        </authorList>
    </citation>
    <scope>NUCLEOTIDE SEQUENCE [LARGE SCALE GENOMIC DNA]</scope>
    <source>
        <strain evidence="3 4">A1</strain>
    </source>
</reference>
<protein>
    <submittedName>
        <fullName evidence="3">Uncharacterized protein</fullName>
    </submittedName>
</protein>
<dbReference type="AlphaFoldDB" id="A0A2N0QSM4"/>
<proteinExistence type="predicted"/>
<accession>A0A2N0QSM4</accession>
<dbReference type="EMBL" id="LLXH01003580">
    <property type="protein sequence ID" value="PKC54063.1"/>
    <property type="molecule type" value="Genomic_DNA"/>
</dbReference>
<dbReference type="VEuPathDB" id="FungiDB:RhiirA1_478043"/>
<feature type="region of interest" description="Disordered" evidence="2">
    <location>
        <begin position="311"/>
        <end position="349"/>
    </location>
</feature>
<comment type="caution">
    <text evidence="3">The sequence shown here is derived from an EMBL/GenBank/DDBJ whole genome shotgun (WGS) entry which is preliminary data.</text>
</comment>
<feature type="compositionally biased region" description="Acidic residues" evidence="2">
    <location>
        <begin position="329"/>
        <end position="338"/>
    </location>
</feature>
<sequence>MTLELELLKQCISELKAKNAKLKAEKAEFLKQIMEKNAKYNAENTELKFRVRKLEVKLAILEQDNLVSAVDISDFMVDQQNNADIQLLKEILKVSDKKIDELISKKPANLLISVINQLKQCRPNGKVNNVVLEKKVDNEIREKKREKKLQNDSLLEVVVYKVNLNSGTVVTFLDSVKQKVEQDLRYKLPAYMKSKGFTLQSENKTFDIQISEVFLGTILIEFTYEDQVRDIKSVNNIKVYNEIKVLLPNITDVNLRIGIDKIQVNVSKAVQLRWFDKDMFFNEANPSKVNTVTSVDDMYFDEINDANTHDGNFNSCNNISDPNSNSGDEMPDDSDDDGYNGYSGYNECGECDRGYYYRDRRYERRGSSMMSPIISPVTA</sequence>